<evidence type="ECO:0000313" key="1">
    <source>
        <dbReference type="EMBL" id="MCY4725990.1"/>
    </source>
</evidence>
<proteinExistence type="predicted"/>
<accession>A0ABT4CAL2</accession>
<protein>
    <submittedName>
        <fullName evidence="1">Uncharacterized protein</fullName>
    </submittedName>
</protein>
<gene>
    <name evidence="1" type="ORF">NYO98_06845</name>
</gene>
<keyword evidence="2" id="KW-1185">Reference proteome</keyword>
<name>A0ABT4CAL2_9ACTN</name>
<dbReference type="RefSeq" id="WP_268110809.1">
    <property type="nucleotide sequence ID" value="NZ_JAPPUX010000002.1"/>
</dbReference>
<dbReference type="Proteomes" id="UP001074726">
    <property type="component" value="Unassembled WGS sequence"/>
</dbReference>
<comment type="caution">
    <text evidence="1">The sequence shown here is derived from an EMBL/GenBank/DDBJ whole genome shotgun (WGS) entry which is preliminary data.</text>
</comment>
<reference evidence="1" key="1">
    <citation type="submission" date="2022-08" db="EMBL/GenBank/DDBJ databases">
        <title>Genome sequencing of Nocardioides sp. STR2.</title>
        <authorList>
            <person name="So Y."/>
        </authorList>
    </citation>
    <scope>NUCLEOTIDE SEQUENCE</scope>
    <source>
        <strain evidence="1">STR2</strain>
    </source>
</reference>
<evidence type="ECO:0000313" key="2">
    <source>
        <dbReference type="Proteomes" id="UP001074726"/>
    </source>
</evidence>
<sequence length="47" mass="5575">MNPQLHLALRLVDSRARSTEDHALLRDVEIALREERRARRAARRVTR</sequence>
<dbReference type="EMBL" id="JAPPUX010000002">
    <property type="protein sequence ID" value="MCY4725990.1"/>
    <property type="molecule type" value="Genomic_DNA"/>
</dbReference>
<organism evidence="1 2">
    <name type="scientific">Nocardioides pini</name>
    <dbReference type="NCBI Taxonomy" id="2975053"/>
    <lineage>
        <taxon>Bacteria</taxon>
        <taxon>Bacillati</taxon>
        <taxon>Actinomycetota</taxon>
        <taxon>Actinomycetes</taxon>
        <taxon>Propionibacteriales</taxon>
        <taxon>Nocardioidaceae</taxon>
        <taxon>Nocardioides</taxon>
    </lineage>
</organism>